<dbReference type="Gene3D" id="3.30.365.10">
    <property type="entry name" value="Aldehyde oxidase/xanthine dehydrogenase, molybdopterin binding domain"/>
    <property type="match status" value="4"/>
</dbReference>
<dbReference type="InterPro" id="IPR037165">
    <property type="entry name" value="AldOxase/xan_DH_Mopterin-bd_sf"/>
</dbReference>
<organism evidence="3 4">
    <name type="scientific">Falsiroseomonas stagni DSM 19981</name>
    <dbReference type="NCBI Taxonomy" id="1123062"/>
    <lineage>
        <taxon>Bacteria</taxon>
        <taxon>Pseudomonadati</taxon>
        <taxon>Pseudomonadota</taxon>
        <taxon>Alphaproteobacteria</taxon>
        <taxon>Acetobacterales</taxon>
        <taxon>Roseomonadaceae</taxon>
        <taxon>Falsiroseomonas</taxon>
    </lineage>
</organism>
<dbReference type="AlphaFoldDB" id="A0A1I3XS22"/>
<dbReference type="InterPro" id="IPR006311">
    <property type="entry name" value="TAT_signal"/>
</dbReference>
<dbReference type="GO" id="GO:0016491">
    <property type="term" value="F:oxidoreductase activity"/>
    <property type="evidence" value="ECO:0007669"/>
    <property type="project" value="InterPro"/>
</dbReference>
<dbReference type="PANTHER" id="PTHR47495:SF2">
    <property type="entry name" value="ALDEHYDE DEHYDROGENASE"/>
    <property type="match status" value="1"/>
</dbReference>
<dbReference type="SMART" id="SM01008">
    <property type="entry name" value="Ald_Xan_dh_C"/>
    <property type="match status" value="1"/>
</dbReference>
<dbReference type="InterPro" id="IPR052516">
    <property type="entry name" value="N-heterocyclic_Hydroxylase"/>
</dbReference>
<protein>
    <submittedName>
        <fullName evidence="3">Isoquinoline 1-oxidoreductase, beta subunit</fullName>
    </submittedName>
</protein>
<evidence type="ECO:0000259" key="2">
    <source>
        <dbReference type="SMART" id="SM01008"/>
    </source>
</evidence>
<proteinExistence type="predicted"/>
<dbReference type="Gene3D" id="3.90.1170.50">
    <property type="entry name" value="Aldehyde oxidase/xanthine dehydrogenase, a/b hammerhead"/>
    <property type="match status" value="1"/>
</dbReference>
<dbReference type="InterPro" id="IPR046867">
    <property type="entry name" value="AldOxase/xan_DH_MoCoBD2"/>
</dbReference>
<dbReference type="STRING" id="1123062.SAMN02745775_101609"/>
<evidence type="ECO:0000256" key="1">
    <source>
        <dbReference type="SAM" id="SignalP"/>
    </source>
</evidence>
<gene>
    <name evidence="3" type="ORF">SAMN02745775_101609</name>
</gene>
<dbReference type="OrthoDB" id="9767994at2"/>
<keyword evidence="1" id="KW-0732">Signal</keyword>
<sequence>MTIALERRSLLRAAGALVLGFAVPLPAPRHAAAQANPPVRPPMTGGAGTLTAYLAIAPDGAITLYSPTTEMGQGTWTGHVAIVADELGADPGRIAVENPHPAAPYRRDVGAGPAMGSGGSWGVRYWYQPLREAAARARVALVGVAAERLGVPAAELRAEDHHVVHAASGRRLAFGDLAAAAAQRPLPESAALRPAAELKLIGRGLPRIDIPAKTHGGTIYSIDLKLPGMVYAYARVSPVFRAELDRFDAASAKAVPGVLDVVAIPGGAAVVATSMWAAMRGGRALDIAWKPTPHDTTTSADITAAMKDGLAQPQGAVSRNDGDVDAALRAASRVVEADYEVPFLSHTPLEPWNINVRIDGDRLEIWAPTQNQDRLLNRVVRETGWDREKIRLHTMLQGGGFGRRLYEDIPSAAVIVARAVGRPVKMFWTREDEIGQGWGRPAQMARLRAALDAQGKVTGLWVRTAGTSMNRDFNNFQGDLDASSVQTLNDTRYRTGAYRVDYVRRQAPVPSMPWRSVGATQNGFFMESFLDEVAQAAGKDPVALRRELLAHDPRALRVVNTAAEKAGWGTPLPAGRARGFAFVESYGSLCAQVAEVSMENGRPRVHRVVVALDCGSQVLPDGVRSQVEGGVIQGISTAMGEKLEIAEGRVQNANFDGYHVLRTDEAPTLIETHVIESGERMGGVGEPPVPPITPALANAVSALVGRRIRKLPIADALG</sequence>
<dbReference type="PANTHER" id="PTHR47495">
    <property type="entry name" value="ALDEHYDE DEHYDROGENASE"/>
    <property type="match status" value="1"/>
</dbReference>
<feature type="signal peptide" evidence="1">
    <location>
        <begin position="1"/>
        <end position="31"/>
    </location>
</feature>
<feature type="domain" description="Aldehyde oxidase/xanthine dehydrogenase a/b hammerhead" evidence="2">
    <location>
        <begin position="215"/>
        <end position="293"/>
    </location>
</feature>
<keyword evidence="4" id="KW-1185">Reference proteome</keyword>
<dbReference type="InterPro" id="IPR012368">
    <property type="entry name" value="OxRdtase_Mopterin-bd_su_IorB"/>
</dbReference>
<dbReference type="Pfam" id="PF02738">
    <property type="entry name" value="MoCoBD_1"/>
    <property type="match status" value="1"/>
</dbReference>
<accession>A0A1I3XS22</accession>
<name>A0A1I3XS22_9PROT</name>
<reference evidence="3 4" key="1">
    <citation type="submission" date="2016-10" db="EMBL/GenBank/DDBJ databases">
        <authorList>
            <person name="de Groot N.N."/>
        </authorList>
    </citation>
    <scope>NUCLEOTIDE SEQUENCE [LARGE SCALE GENOMIC DNA]</scope>
    <source>
        <strain evidence="3 4">DSM 19981</strain>
    </source>
</reference>
<dbReference type="Pfam" id="PF20256">
    <property type="entry name" value="MoCoBD_2"/>
    <property type="match status" value="2"/>
</dbReference>
<feature type="chain" id="PRO_5011704841" evidence="1">
    <location>
        <begin position="32"/>
        <end position="718"/>
    </location>
</feature>
<evidence type="ECO:0000313" key="3">
    <source>
        <dbReference type="EMBL" id="SFK22457.1"/>
    </source>
</evidence>
<dbReference type="InterPro" id="IPR008274">
    <property type="entry name" value="AldOxase/xan_DH_MoCoBD1"/>
</dbReference>
<evidence type="ECO:0000313" key="4">
    <source>
        <dbReference type="Proteomes" id="UP000199473"/>
    </source>
</evidence>
<dbReference type="PROSITE" id="PS51318">
    <property type="entry name" value="TAT"/>
    <property type="match status" value="1"/>
</dbReference>
<dbReference type="InterPro" id="IPR000674">
    <property type="entry name" value="Ald_Oxase/Xan_DH_a/b"/>
</dbReference>
<dbReference type="RefSeq" id="WP_092955275.1">
    <property type="nucleotide sequence ID" value="NZ_FOSQ01000001.1"/>
</dbReference>
<dbReference type="Proteomes" id="UP000199473">
    <property type="component" value="Unassembled WGS sequence"/>
</dbReference>
<dbReference type="EMBL" id="FOSQ01000001">
    <property type="protein sequence ID" value="SFK22457.1"/>
    <property type="molecule type" value="Genomic_DNA"/>
</dbReference>
<dbReference type="PIRSF" id="PIRSF036389">
    <property type="entry name" value="IOR_B"/>
    <property type="match status" value="1"/>
</dbReference>
<dbReference type="SUPFAM" id="SSF56003">
    <property type="entry name" value="Molybdenum cofactor-binding domain"/>
    <property type="match status" value="2"/>
</dbReference>